<accession>A0A834MYN0</accession>
<feature type="compositionally biased region" description="Basic and acidic residues" evidence="1">
    <location>
        <begin position="29"/>
        <end position="54"/>
    </location>
</feature>
<evidence type="ECO:0000313" key="2">
    <source>
        <dbReference type="EMBL" id="KAF7390165.1"/>
    </source>
</evidence>
<feature type="compositionally biased region" description="Basic and acidic residues" evidence="1">
    <location>
        <begin position="66"/>
        <end position="76"/>
    </location>
</feature>
<gene>
    <name evidence="2" type="ORF">HZH68_012022</name>
</gene>
<reference evidence="2" key="1">
    <citation type="journal article" date="2020" name="G3 (Bethesda)">
        <title>High-Quality Assemblies for Three Invasive Social Wasps from the &lt;i&gt;Vespula&lt;/i&gt; Genus.</title>
        <authorList>
            <person name="Harrop T.W.R."/>
            <person name="Guhlin J."/>
            <person name="McLaughlin G.M."/>
            <person name="Permina E."/>
            <person name="Stockwell P."/>
            <person name="Gilligan J."/>
            <person name="Le Lec M.F."/>
            <person name="Gruber M.A.M."/>
            <person name="Quinn O."/>
            <person name="Lovegrove M."/>
            <person name="Duncan E.J."/>
            <person name="Remnant E.J."/>
            <person name="Van Eeckhoven J."/>
            <person name="Graham B."/>
            <person name="Knapp R.A."/>
            <person name="Langford K.W."/>
            <person name="Kronenberg Z."/>
            <person name="Press M.O."/>
            <person name="Eacker S.M."/>
            <person name="Wilson-Rankin E.E."/>
            <person name="Purcell J."/>
            <person name="Lester P.J."/>
            <person name="Dearden P.K."/>
        </authorList>
    </citation>
    <scope>NUCLEOTIDE SEQUENCE</scope>
    <source>
        <strain evidence="2">Linc-1</strain>
    </source>
</reference>
<sequence length="76" mass="8812">MIDCAPVLLLPPQSPPANEPARASPRPFRVAEARRERKAVRRDVEKSREEVKEEKEDEEKEEEEVVEAKEKEEEEG</sequence>
<evidence type="ECO:0000256" key="1">
    <source>
        <dbReference type="SAM" id="MobiDB-lite"/>
    </source>
</evidence>
<dbReference type="Proteomes" id="UP000617340">
    <property type="component" value="Unassembled WGS sequence"/>
</dbReference>
<name>A0A834MYN0_VESGE</name>
<evidence type="ECO:0000313" key="3">
    <source>
        <dbReference type="Proteomes" id="UP000617340"/>
    </source>
</evidence>
<protein>
    <submittedName>
        <fullName evidence="2">Uncharacterized protein</fullName>
    </submittedName>
</protein>
<keyword evidence="3" id="KW-1185">Reference proteome</keyword>
<feature type="compositionally biased region" description="Acidic residues" evidence="1">
    <location>
        <begin position="55"/>
        <end position="65"/>
    </location>
</feature>
<comment type="caution">
    <text evidence="2">The sequence shown here is derived from an EMBL/GenBank/DDBJ whole genome shotgun (WGS) entry which is preliminary data.</text>
</comment>
<feature type="region of interest" description="Disordered" evidence="1">
    <location>
        <begin position="1"/>
        <end position="76"/>
    </location>
</feature>
<proteinExistence type="predicted"/>
<organism evidence="2 3">
    <name type="scientific">Vespula germanica</name>
    <name type="common">German yellow jacket</name>
    <name type="synonym">Paravespula germanica</name>
    <dbReference type="NCBI Taxonomy" id="30212"/>
    <lineage>
        <taxon>Eukaryota</taxon>
        <taxon>Metazoa</taxon>
        <taxon>Ecdysozoa</taxon>
        <taxon>Arthropoda</taxon>
        <taxon>Hexapoda</taxon>
        <taxon>Insecta</taxon>
        <taxon>Pterygota</taxon>
        <taxon>Neoptera</taxon>
        <taxon>Endopterygota</taxon>
        <taxon>Hymenoptera</taxon>
        <taxon>Apocrita</taxon>
        <taxon>Aculeata</taxon>
        <taxon>Vespoidea</taxon>
        <taxon>Vespidae</taxon>
        <taxon>Vespinae</taxon>
        <taxon>Vespula</taxon>
    </lineage>
</organism>
<dbReference type="AlphaFoldDB" id="A0A834MYN0"/>
<dbReference type="EMBL" id="JACSDZ010000012">
    <property type="protein sequence ID" value="KAF7390165.1"/>
    <property type="molecule type" value="Genomic_DNA"/>
</dbReference>